<reference evidence="2" key="1">
    <citation type="submission" date="2021-02" db="EMBL/GenBank/DDBJ databases">
        <title>Infant gut strain persistence is associated with maternal origin, phylogeny, and functional potential including surface adhesion and iron acquisition.</title>
        <authorList>
            <person name="Lou Y.C."/>
        </authorList>
    </citation>
    <scope>NUCLEOTIDE SEQUENCE</scope>
    <source>
        <strain evidence="2">L2_039_000G1_dasL2_039_000G1_concoct_11</strain>
    </source>
</reference>
<feature type="transmembrane region" description="Helical" evidence="1">
    <location>
        <begin position="107"/>
        <end position="127"/>
    </location>
</feature>
<dbReference type="InterPro" id="IPR046671">
    <property type="entry name" value="DUF6541"/>
</dbReference>
<evidence type="ECO:0000313" key="2">
    <source>
        <dbReference type="EMBL" id="MBS6941179.1"/>
    </source>
</evidence>
<dbReference type="EMBL" id="JAGZSV010000128">
    <property type="protein sequence ID" value="MBS6941179.1"/>
    <property type="molecule type" value="Genomic_DNA"/>
</dbReference>
<evidence type="ECO:0000256" key="1">
    <source>
        <dbReference type="SAM" id="Phobius"/>
    </source>
</evidence>
<feature type="transmembrane region" description="Helical" evidence="1">
    <location>
        <begin position="313"/>
        <end position="331"/>
    </location>
</feature>
<keyword evidence="1" id="KW-0472">Membrane</keyword>
<sequence length="678" mass="73771">MLTNWLLFFVAVFSCALFLYVPGYLGARGVGFSGRMSVVAAPVVSIVLFCLIGIVFSKAGIISSGWSVLLCASLLCAAPFAVRVVMERKHVGLLGACGWDETCSRGASLAALYIAVSLVAAVFLYVMPLDGPDSYMQTYDNVHHYGLVQSFLSSGDWSSLDSALYLSDYDRSIVPFYEDGGYYPSAWHIAVAMVADIFGVSVPFASNAVNAAFAVFVYPIGMLALMSRIFGLDSKALWFGAVCTPAFSAFPWVLLLQWPLYPNFVSMSFFGASAVLFIEATSKGRTRIERIRCIAGFVLTIVAFYFAQPNTAFSVAIALIPYCAWRCADIADIVPGRFRGNAVVRVACSSAFLVFAAVVWFVLYKAPFLQGVINFQWDAVCSLPDAVAAALNLSQNTFIPQYALAAAVLLGAAGCLVRRECRWIACAYVLFGVVFVSTYGSEGVLKHALAGFWYTDYYRIAATMAIVGVPVAAYGLYGLWRAGAELAHRLGFSSESRFPAIAGAAILCCVFCLAVFSPSQGNVYSWLRANATAVGSTGAAVPLDVQEQRFIEEAKQAVGEDALLVNIPYDGSMYSYGADDTNLYYRYISGYGSEDEKRESEIIRERLRDVASDDEVKNALDSLDADYVLLLDEDEGVLRSNPDYKAEEWQGFEGITDETPGFEVVLAQDGMRLYRIVA</sequence>
<feature type="transmembrane region" description="Helical" evidence="1">
    <location>
        <begin position="424"/>
        <end position="445"/>
    </location>
</feature>
<feature type="transmembrane region" description="Helical" evidence="1">
    <location>
        <begin position="204"/>
        <end position="225"/>
    </location>
</feature>
<feature type="transmembrane region" description="Helical" evidence="1">
    <location>
        <begin position="498"/>
        <end position="516"/>
    </location>
</feature>
<feature type="transmembrane region" description="Helical" evidence="1">
    <location>
        <begin position="65"/>
        <end position="86"/>
    </location>
</feature>
<organism evidence="2 3">
    <name type="scientific">Slackia piriformis</name>
    <dbReference type="NCBI Taxonomy" id="626934"/>
    <lineage>
        <taxon>Bacteria</taxon>
        <taxon>Bacillati</taxon>
        <taxon>Actinomycetota</taxon>
        <taxon>Coriobacteriia</taxon>
        <taxon>Eggerthellales</taxon>
        <taxon>Eggerthellaceae</taxon>
        <taxon>Slackia</taxon>
    </lineage>
</organism>
<feature type="transmembrane region" description="Helical" evidence="1">
    <location>
        <begin position="457"/>
        <end position="477"/>
    </location>
</feature>
<keyword evidence="1" id="KW-0812">Transmembrane</keyword>
<feature type="transmembrane region" description="Helical" evidence="1">
    <location>
        <begin position="343"/>
        <end position="363"/>
    </location>
</feature>
<feature type="transmembrane region" description="Helical" evidence="1">
    <location>
        <begin position="38"/>
        <end position="59"/>
    </location>
</feature>
<feature type="transmembrane region" description="Helical" evidence="1">
    <location>
        <begin position="260"/>
        <end position="278"/>
    </location>
</feature>
<gene>
    <name evidence="2" type="ORF">KH142_06855</name>
</gene>
<dbReference type="Pfam" id="PF20176">
    <property type="entry name" value="DUF6541"/>
    <property type="match status" value="1"/>
</dbReference>
<feature type="transmembrane region" description="Helical" evidence="1">
    <location>
        <begin position="399"/>
        <end position="417"/>
    </location>
</feature>
<keyword evidence="1" id="KW-1133">Transmembrane helix</keyword>
<protein>
    <submittedName>
        <fullName evidence="2">Uncharacterized protein</fullName>
    </submittedName>
</protein>
<feature type="transmembrane region" description="Helical" evidence="1">
    <location>
        <begin position="290"/>
        <end position="307"/>
    </location>
</feature>
<name>A0A943Z7Y7_9ACTN</name>
<comment type="caution">
    <text evidence="2">The sequence shown here is derived from an EMBL/GenBank/DDBJ whole genome shotgun (WGS) entry which is preliminary data.</text>
</comment>
<evidence type="ECO:0000313" key="3">
    <source>
        <dbReference type="Proteomes" id="UP000727506"/>
    </source>
</evidence>
<accession>A0A943Z7Y7</accession>
<dbReference type="AlphaFoldDB" id="A0A943Z7Y7"/>
<dbReference type="Proteomes" id="UP000727506">
    <property type="component" value="Unassembled WGS sequence"/>
</dbReference>
<proteinExistence type="predicted"/>
<feature type="transmembrane region" description="Helical" evidence="1">
    <location>
        <begin position="6"/>
        <end position="26"/>
    </location>
</feature>